<evidence type="ECO:0000313" key="4">
    <source>
        <dbReference type="Proteomes" id="UP000820669"/>
    </source>
</evidence>
<dbReference type="Proteomes" id="UP000820669">
    <property type="component" value="Unassembled WGS sequence"/>
</dbReference>
<gene>
    <name evidence="3" type="ORF">HF526_06975</name>
</gene>
<accession>A0ABX1S6A8</accession>
<reference evidence="3 4" key="1">
    <citation type="submission" date="2020-04" db="EMBL/GenBank/DDBJ databases">
        <authorList>
            <person name="Klaysubun C."/>
            <person name="Duangmal K."/>
            <person name="Lipun K."/>
        </authorList>
    </citation>
    <scope>NUCLEOTIDE SEQUENCE [LARGE SCALE GENOMIC DNA]</scope>
    <source>
        <strain evidence="3 4">K10HN5</strain>
    </source>
</reference>
<dbReference type="EMBL" id="JAAXLA010000009">
    <property type="protein sequence ID" value="NMH97061.1"/>
    <property type="molecule type" value="Genomic_DNA"/>
</dbReference>
<dbReference type="Pfam" id="PF01068">
    <property type="entry name" value="DNA_ligase_A_M"/>
    <property type="match status" value="1"/>
</dbReference>
<evidence type="ECO:0000256" key="1">
    <source>
        <dbReference type="SAM" id="MobiDB-lite"/>
    </source>
</evidence>
<evidence type="ECO:0000313" key="3">
    <source>
        <dbReference type="EMBL" id="NMH97061.1"/>
    </source>
</evidence>
<protein>
    <recommendedName>
        <fullName evidence="2">ATP-dependent DNA ligase family profile domain-containing protein</fullName>
    </recommendedName>
</protein>
<dbReference type="InterPro" id="IPR012310">
    <property type="entry name" value="DNA_ligase_ATP-dep_cent"/>
</dbReference>
<comment type="caution">
    <text evidence="3">The sequence shown here is derived from an EMBL/GenBank/DDBJ whole genome shotgun (WGS) entry which is preliminary data.</text>
</comment>
<organism evidence="3 4">
    <name type="scientific">Pseudonocardia acidicola</name>
    <dbReference type="NCBI Taxonomy" id="2724939"/>
    <lineage>
        <taxon>Bacteria</taxon>
        <taxon>Bacillati</taxon>
        <taxon>Actinomycetota</taxon>
        <taxon>Actinomycetes</taxon>
        <taxon>Pseudonocardiales</taxon>
        <taxon>Pseudonocardiaceae</taxon>
        <taxon>Pseudonocardia</taxon>
    </lineage>
</organism>
<proteinExistence type="predicted"/>
<feature type="region of interest" description="Disordered" evidence="1">
    <location>
        <begin position="1"/>
        <end position="25"/>
    </location>
</feature>
<sequence length="88" mass="9922">MAHPPDGPAGTIGHRRGCGSHADAAAPHVQDATRIRQLTQQVPVVYYAFDVLYRDGRLTIGLPYRQRRRLLESLELHGPHWDTPPYRA</sequence>
<feature type="domain" description="ATP-dependent DNA ligase family profile" evidence="2">
    <location>
        <begin position="28"/>
        <end position="74"/>
    </location>
</feature>
<dbReference type="Gene3D" id="3.30.470.30">
    <property type="entry name" value="DNA ligase/mRNA capping enzyme"/>
    <property type="match status" value="1"/>
</dbReference>
<name>A0ABX1S6A8_9PSEU</name>
<keyword evidence="4" id="KW-1185">Reference proteome</keyword>
<dbReference type="SUPFAM" id="SSF56091">
    <property type="entry name" value="DNA ligase/mRNA capping enzyme, catalytic domain"/>
    <property type="match status" value="1"/>
</dbReference>
<evidence type="ECO:0000259" key="2">
    <source>
        <dbReference type="Pfam" id="PF01068"/>
    </source>
</evidence>